<comment type="caution">
    <text evidence="1">The sequence shown here is derived from an EMBL/GenBank/DDBJ whole genome shotgun (WGS) entry which is preliminary data.</text>
</comment>
<dbReference type="EMBL" id="BSDS01000001">
    <property type="protein sequence ID" value="GLI38767.1"/>
    <property type="molecule type" value="Genomic_DNA"/>
</dbReference>
<organism evidence="1 2">
    <name type="scientific">Geobacter hydrogenophilus</name>
    <dbReference type="NCBI Taxonomy" id="40983"/>
    <lineage>
        <taxon>Bacteria</taxon>
        <taxon>Pseudomonadati</taxon>
        <taxon>Thermodesulfobacteriota</taxon>
        <taxon>Desulfuromonadia</taxon>
        <taxon>Geobacterales</taxon>
        <taxon>Geobacteraceae</taxon>
        <taxon>Geobacter</taxon>
    </lineage>
</organism>
<proteinExistence type="predicted"/>
<dbReference type="AlphaFoldDB" id="A0A9W6G1M3"/>
<keyword evidence="2" id="KW-1185">Reference proteome</keyword>
<dbReference type="Proteomes" id="UP001144352">
    <property type="component" value="Unassembled WGS sequence"/>
</dbReference>
<reference evidence="1" key="1">
    <citation type="submission" date="2022-12" db="EMBL/GenBank/DDBJ databases">
        <title>Reference genome sequencing for broad-spectrum identification of bacterial and archaeal isolates by mass spectrometry.</title>
        <authorList>
            <person name="Sekiguchi Y."/>
            <person name="Tourlousse D.M."/>
        </authorList>
    </citation>
    <scope>NUCLEOTIDE SEQUENCE</scope>
    <source>
        <strain evidence="1">H2</strain>
    </source>
</reference>
<dbReference type="RefSeq" id="WP_214184970.1">
    <property type="nucleotide sequence ID" value="NZ_BSDS01000001.1"/>
</dbReference>
<evidence type="ECO:0000313" key="1">
    <source>
        <dbReference type="EMBL" id="GLI38767.1"/>
    </source>
</evidence>
<evidence type="ECO:0000313" key="2">
    <source>
        <dbReference type="Proteomes" id="UP001144352"/>
    </source>
</evidence>
<name>A0A9W6G1M3_9BACT</name>
<gene>
    <name evidence="1" type="ORF">GHYDROH2_22680</name>
</gene>
<sequence>MTIVRAIIAVGMLALYYPGNVLPAFAATEPYVPSIIYPGPYEPEQLFYRNPKGFIWLRWSEAVFTKSVTCSGTIRSLKLTGIWQGHLKPNGACGTPAEPSYWALGNWINYDLINKRREAQ</sequence>
<accession>A0A9W6G1M3</accession>
<protein>
    <submittedName>
        <fullName evidence="1">Uncharacterized protein</fullName>
    </submittedName>
</protein>